<comment type="caution">
    <text evidence="2">The sequence shown here is derived from an EMBL/GenBank/DDBJ whole genome shotgun (WGS) entry which is preliminary data.</text>
</comment>
<sequence length="127" mass="14569">MRLNKKLLTISALPFLLSIAPGIQAFDLYRQPYAPSPSETDRAKSCVELDQELSTLQHQTYSYQPGFYEDPYTGASIFVGTTIFWPTYAALGYIGYLDYQEKGRIIPAENRIEELRYLKAQKHCFES</sequence>
<evidence type="ECO:0000313" key="2">
    <source>
        <dbReference type="EMBL" id="OOZ35789.1"/>
    </source>
</evidence>
<reference evidence="2 3" key="1">
    <citation type="submission" date="2016-11" db="EMBL/GenBank/DDBJ databases">
        <title>Mixed transmission modes and dynamic genome evolution in an obligate animal-bacterial symbiosis.</title>
        <authorList>
            <person name="Russell S.L."/>
            <person name="Corbett-Detig R.B."/>
            <person name="Cavanaugh C.M."/>
        </authorList>
    </citation>
    <scope>NUCLEOTIDE SEQUENCE [LARGE SCALE GENOMIC DNA]</scope>
    <source>
        <strain evidence="2">Se-Cadez</strain>
    </source>
</reference>
<evidence type="ECO:0000313" key="3">
    <source>
        <dbReference type="Proteomes" id="UP000190896"/>
    </source>
</evidence>
<protein>
    <submittedName>
        <fullName evidence="2">Uncharacterized protein</fullName>
    </submittedName>
</protein>
<keyword evidence="3" id="KW-1185">Reference proteome</keyword>
<accession>A0A1T2KSE3</accession>
<dbReference type="Proteomes" id="UP000190896">
    <property type="component" value="Unassembled WGS sequence"/>
</dbReference>
<dbReference type="RefSeq" id="WP_078487926.1">
    <property type="nucleotide sequence ID" value="NZ_MPRJ01000076.1"/>
</dbReference>
<proteinExistence type="predicted"/>
<keyword evidence="1" id="KW-0732">Signal</keyword>
<dbReference type="OrthoDB" id="7063087at2"/>
<evidence type="ECO:0000256" key="1">
    <source>
        <dbReference type="SAM" id="SignalP"/>
    </source>
</evidence>
<gene>
    <name evidence="2" type="ORF">BOW51_10300</name>
</gene>
<dbReference type="AlphaFoldDB" id="A0A1T2KSE3"/>
<name>A0A1T2KSE3_9GAMM</name>
<feature type="signal peptide" evidence="1">
    <location>
        <begin position="1"/>
        <end position="25"/>
    </location>
</feature>
<feature type="chain" id="PRO_5012933432" evidence="1">
    <location>
        <begin position="26"/>
        <end position="127"/>
    </location>
</feature>
<dbReference type="EMBL" id="MPRJ01000076">
    <property type="protein sequence ID" value="OOZ35789.1"/>
    <property type="molecule type" value="Genomic_DNA"/>
</dbReference>
<organism evidence="2 3">
    <name type="scientific">Solemya velesiana gill symbiont</name>
    <dbReference type="NCBI Taxonomy" id="1918948"/>
    <lineage>
        <taxon>Bacteria</taxon>
        <taxon>Pseudomonadati</taxon>
        <taxon>Pseudomonadota</taxon>
        <taxon>Gammaproteobacteria</taxon>
        <taxon>sulfur-oxidizing symbionts</taxon>
    </lineage>
</organism>